<dbReference type="KEGG" id="cyj:Cyan7822_3889"/>
<name>E0UK58_GLOV7</name>
<accession>E0UK58</accession>
<dbReference type="eggNOG" id="COG3449">
    <property type="taxonomic scope" value="Bacteria"/>
</dbReference>
<sequence length="204" mass="22912">MKLHHILLTLGIITLAGVAVAFSVYQANSAPLPEGFPPPTEPGKIEVKQYPGYRAATYRYQGELSQAANQAFYPLYQHISSNNISMTSPVETRYPNNTVSSAAANGEASVSFLYRNNQIYPKEIAQNIEVEDVLPMTVVSLGLQGAYSYSSYQENLERLTEWLSQHPEYQVVGQPRRFFYDGPYIPDAFKRSEIQIPIQLITQN</sequence>
<proteinExistence type="predicted"/>
<evidence type="ECO:0000313" key="2">
    <source>
        <dbReference type="Proteomes" id="UP000008206"/>
    </source>
</evidence>
<dbReference type="RefSeq" id="WP_013323888.1">
    <property type="nucleotide sequence ID" value="NC_014501.1"/>
</dbReference>
<reference evidence="2" key="1">
    <citation type="journal article" date="2011" name="MBio">
        <title>Novel metabolic attributes of the genus Cyanothece, comprising a group of unicellular nitrogen-fixing Cyanobacteria.</title>
        <authorList>
            <person name="Bandyopadhyay A."/>
            <person name="Elvitigala T."/>
            <person name="Welsh E."/>
            <person name="Stockel J."/>
            <person name="Liberton M."/>
            <person name="Min H."/>
            <person name="Sherman L.A."/>
            <person name="Pakrasi H.B."/>
        </authorList>
    </citation>
    <scope>NUCLEOTIDE SEQUENCE [LARGE SCALE GENOMIC DNA]</scope>
    <source>
        <strain evidence="2">PCC 7822</strain>
    </source>
</reference>
<dbReference type="Gene3D" id="3.20.80.10">
    <property type="entry name" value="Regulatory factor, effector binding domain"/>
    <property type="match status" value="1"/>
</dbReference>
<keyword evidence="2" id="KW-1185">Reference proteome</keyword>
<organism evidence="1 2">
    <name type="scientific">Gloeothece verrucosa (strain PCC 7822)</name>
    <name type="common">Cyanothece sp. (strain PCC 7822)</name>
    <dbReference type="NCBI Taxonomy" id="497965"/>
    <lineage>
        <taxon>Bacteria</taxon>
        <taxon>Bacillati</taxon>
        <taxon>Cyanobacteriota</taxon>
        <taxon>Cyanophyceae</taxon>
        <taxon>Oscillatoriophycideae</taxon>
        <taxon>Chroococcales</taxon>
        <taxon>Aphanothecaceae</taxon>
        <taxon>Gloeothece</taxon>
        <taxon>Gloeothece verrucosa</taxon>
    </lineage>
</organism>
<dbReference type="AlphaFoldDB" id="E0UK58"/>
<dbReference type="SUPFAM" id="SSF55136">
    <property type="entry name" value="Probable bacterial effector-binding domain"/>
    <property type="match status" value="1"/>
</dbReference>
<dbReference type="HOGENOM" id="CLU_104131_1_0_3"/>
<dbReference type="Pfam" id="PF04832">
    <property type="entry name" value="SOUL"/>
    <property type="match status" value="1"/>
</dbReference>
<protein>
    <recommendedName>
        <fullName evidence="3">SOUL heme-binding protein</fullName>
    </recommendedName>
</protein>
<evidence type="ECO:0000313" key="1">
    <source>
        <dbReference type="EMBL" id="ADN15820.1"/>
    </source>
</evidence>
<gene>
    <name evidence="1" type="ordered locus">Cyan7822_3889</name>
</gene>
<dbReference type="InterPro" id="IPR011256">
    <property type="entry name" value="Reg_factor_effector_dom_sf"/>
</dbReference>
<dbReference type="EMBL" id="CP002198">
    <property type="protein sequence ID" value="ADN15820.1"/>
    <property type="molecule type" value="Genomic_DNA"/>
</dbReference>
<dbReference type="Proteomes" id="UP000008206">
    <property type="component" value="Chromosome"/>
</dbReference>
<dbReference type="OrthoDB" id="452500at2"/>
<dbReference type="STRING" id="497965.Cyan7822_3889"/>
<dbReference type="InterPro" id="IPR006917">
    <property type="entry name" value="SOUL_heme-bd"/>
</dbReference>
<evidence type="ECO:0008006" key="3">
    <source>
        <dbReference type="Google" id="ProtNLM"/>
    </source>
</evidence>